<feature type="domain" description="Glycosyltransferase 2-like" evidence="1">
    <location>
        <begin position="4"/>
        <end position="106"/>
    </location>
</feature>
<dbReference type="PANTHER" id="PTHR22916">
    <property type="entry name" value="GLYCOSYLTRANSFERASE"/>
    <property type="match status" value="1"/>
</dbReference>
<comment type="caution">
    <text evidence="2">The sequence shown here is derived from an EMBL/GenBank/DDBJ whole genome shotgun (WGS) entry which is preliminary data.</text>
</comment>
<dbReference type="InterPro" id="IPR029044">
    <property type="entry name" value="Nucleotide-diphossugar_trans"/>
</dbReference>
<dbReference type="AlphaFoldDB" id="X1BT19"/>
<dbReference type="InterPro" id="IPR001173">
    <property type="entry name" value="Glyco_trans_2-like"/>
</dbReference>
<gene>
    <name evidence="2" type="ORF">S01H4_22422</name>
</gene>
<sequence>MKVSIIVPAYNEEKNIQECLEALIDQDYPEKDYEIIIVDDCSTDKTPEIIKNISENAKETNLVIKYIRNDKNEGNAQTRINGAKKATNSLLLFIDSKIIVDRKTLKNINIINYMPIVGNPIIIYENSTSRFSYLVRKKVYYPYFGEEFEPVYFSKHNFDKISKGTGIFFCSKELFISSQPKDLSKTASYDIKLLWNIVQKKKILKHPDIKGKYLTRKSLKEEIKHTFHRGPKF</sequence>
<evidence type="ECO:0000259" key="1">
    <source>
        <dbReference type="Pfam" id="PF00535"/>
    </source>
</evidence>
<organism evidence="2">
    <name type="scientific">marine sediment metagenome</name>
    <dbReference type="NCBI Taxonomy" id="412755"/>
    <lineage>
        <taxon>unclassified sequences</taxon>
        <taxon>metagenomes</taxon>
        <taxon>ecological metagenomes</taxon>
    </lineage>
</organism>
<accession>X1BT19</accession>
<dbReference type="SUPFAM" id="SSF53448">
    <property type="entry name" value="Nucleotide-diphospho-sugar transferases"/>
    <property type="match status" value="1"/>
</dbReference>
<dbReference type="EMBL" id="BART01010276">
    <property type="protein sequence ID" value="GAG87333.1"/>
    <property type="molecule type" value="Genomic_DNA"/>
</dbReference>
<name>X1BT19_9ZZZZ</name>
<protein>
    <recommendedName>
        <fullName evidence="1">Glycosyltransferase 2-like domain-containing protein</fullName>
    </recommendedName>
</protein>
<dbReference type="Gene3D" id="3.90.550.10">
    <property type="entry name" value="Spore Coat Polysaccharide Biosynthesis Protein SpsA, Chain A"/>
    <property type="match status" value="1"/>
</dbReference>
<feature type="non-terminal residue" evidence="2">
    <location>
        <position position="233"/>
    </location>
</feature>
<dbReference type="CDD" id="cd00761">
    <property type="entry name" value="Glyco_tranf_GTA_type"/>
    <property type="match status" value="1"/>
</dbReference>
<reference evidence="2" key="1">
    <citation type="journal article" date="2014" name="Front. Microbiol.">
        <title>High frequency of phylogenetically diverse reductive dehalogenase-homologous genes in deep subseafloor sedimentary metagenomes.</title>
        <authorList>
            <person name="Kawai M."/>
            <person name="Futagami T."/>
            <person name="Toyoda A."/>
            <person name="Takaki Y."/>
            <person name="Nishi S."/>
            <person name="Hori S."/>
            <person name="Arai W."/>
            <person name="Tsubouchi T."/>
            <person name="Morono Y."/>
            <person name="Uchiyama I."/>
            <person name="Ito T."/>
            <person name="Fujiyama A."/>
            <person name="Inagaki F."/>
            <person name="Takami H."/>
        </authorList>
    </citation>
    <scope>NUCLEOTIDE SEQUENCE</scope>
    <source>
        <strain evidence="2">Expedition CK06-06</strain>
    </source>
</reference>
<dbReference type="Pfam" id="PF00535">
    <property type="entry name" value="Glycos_transf_2"/>
    <property type="match status" value="1"/>
</dbReference>
<proteinExistence type="predicted"/>
<evidence type="ECO:0000313" key="2">
    <source>
        <dbReference type="EMBL" id="GAG87333.1"/>
    </source>
</evidence>